<dbReference type="EMBL" id="CM023478">
    <property type="protein sequence ID" value="KAH7933389.1"/>
    <property type="molecule type" value="Genomic_DNA"/>
</dbReference>
<keyword evidence="2" id="KW-1185">Reference proteome</keyword>
<sequence length="348" mass="37262">MLPRGFVITLLQNKLSVFYITILSIAACGGGVIAGAFCPNIIWMTVAVGGLYGMGFGATITCFSMYTLAYFDKYRATATAVKYAAWSAAGLTGPSIMSFLAGYYGLNGALLLSGAFIIQGAPLVLLLRRPRPFIIWRNLRSAASNDDSSANMTKPHQTSECSSPIPSSQSFTEAPTTQLQDTGLCVALSKKNVSALFHTLDFYILVAFLVLFDWSTSVHSTTAVDYGQTTGAPLEKAKFVLTTTAFGYLVGRTVVPFAADRIPFSRAPFAVAALATSFLTFLVPSMIESFDWFVALNMILGICQGYVSCIRGVLISEYLGIHRLPVMAGFTGLFLVPLSTSGPTIVGK</sequence>
<proteinExistence type="predicted"/>
<comment type="caution">
    <text evidence="1">The sequence shown here is derived from an EMBL/GenBank/DDBJ whole genome shotgun (WGS) entry which is preliminary data.</text>
</comment>
<gene>
    <name evidence="1" type="ORF">HPB49_012121</name>
</gene>
<dbReference type="Proteomes" id="UP000821865">
    <property type="component" value="Chromosome 9"/>
</dbReference>
<reference evidence="1" key="1">
    <citation type="submission" date="2020-05" db="EMBL/GenBank/DDBJ databases">
        <title>Large-scale comparative analyses of tick genomes elucidate their genetic diversity and vector capacities.</title>
        <authorList>
            <person name="Jia N."/>
            <person name="Wang J."/>
            <person name="Shi W."/>
            <person name="Du L."/>
            <person name="Sun Y."/>
            <person name="Zhan W."/>
            <person name="Jiang J."/>
            <person name="Wang Q."/>
            <person name="Zhang B."/>
            <person name="Ji P."/>
            <person name="Sakyi L.B."/>
            <person name="Cui X."/>
            <person name="Yuan T."/>
            <person name="Jiang B."/>
            <person name="Yang W."/>
            <person name="Lam T.T.-Y."/>
            <person name="Chang Q."/>
            <person name="Ding S."/>
            <person name="Wang X."/>
            <person name="Zhu J."/>
            <person name="Ruan X."/>
            <person name="Zhao L."/>
            <person name="Wei J."/>
            <person name="Que T."/>
            <person name="Du C."/>
            <person name="Cheng J."/>
            <person name="Dai P."/>
            <person name="Han X."/>
            <person name="Huang E."/>
            <person name="Gao Y."/>
            <person name="Liu J."/>
            <person name="Shao H."/>
            <person name="Ye R."/>
            <person name="Li L."/>
            <person name="Wei W."/>
            <person name="Wang X."/>
            <person name="Wang C."/>
            <person name="Yang T."/>
            <person name="Huo Q."/>
            <person name="Li W."/>
            <person name="Guo W."/>
            <person name="Chen H."/>
            <person name="Zhou L."/>
            <person name="Ni X."/>
            <person name="Tian J."/>
            <person name="Zhou Y."/>
            <person name="Sheng Y."/>
            <person name="Liu T."/>
            <person name="Pan Y."/>
            <person name="Xia L."/>
            <person name="Li J."/>
            <person name="Zhao F."/>
            <person name="Cao W."/>
        </authorList>
    </citation>
    <scope>NUCLEOTIDE SEQUENCE</scope>
    <source>
        <strain evidence="1">Dsil-2018</strain>
    </source>
</reference>
<protein>
    <submittedName>
        <fullName evidence="1">Uncharacterized protein</fullName>
    </submittedName>
</protein>
<evidence type="ECO:0000313" key="2">
    <source>
        <dbReference type="Proteomes" id="UP000821865"/>
    </source>
</evidence>
<evidence type="ECO:0000313" key="1">
    <source>
        <dbReference type="EMBL" id="KAH7933389.1"/>
    </source>
</evidence>
<accession>A0ACB8C3G0</accession>
<name>A0ACB8C3G0_DERSI</name>
<organism evidence="1 2">
    <name type="scientific">Dermacentor silvarum</name>
    <name type="common">Tick</name>
    <dbReference type="NCBI Taxonomy" id="543639"/>
    <lineage>
        <taxon>Eukaryota</taxon>
        <taxon>Metazoa</taxon>
        <taxon>Ecdysozoa</taxon>
        <taxon>Arthropoda</taxon>
        <taxon>Chelicerata</taxon>
        <taxon>Arachnida</taxon>
        <taxon>Acari</taxon>
        <taxon>Parasitiformes</taxon>
        <taxon>Ixodida</taxon>
        <taxon>Ixodoidea</taxon>
        <taxon>Ixodidae</taxon>
        <taxon>Rhipicephalinae</taxon>
        <taxon>Dermacentor</taxon>
    </lineage>
</organism>